<dbReference type="RefSeq" id="XP_005179309.2">
    <property type="nucleotide sequence ID" value="XM_005179252.4"/>
</dbReference>
<comment type="similarity">
    <text evidence="3">Belongs to the PIH1 family. Kintoun subfamily.</text>
</comment>
<feature type="region of interest" description="Disordered" evidence="4">
    <location>
        <begin position="623"/>
        <end position="782"/>
    </location>
</feature>
<dbReference type="InterPro" id="IPR034727">
    <property type="entry name" value="Kintoun"/>
</dbReference>
<evidence type="ECO:0000313" key="10">
    <source>
        <dbReference type="RefSeq" id="XP_058976453.1"/>
    </source>
</evidence>
<sequence>MSSATTIPSTAHHNSNTTQLSTANCKATRTAAPPPSSSAASVSQFDITKDEFERISEALKKEEFRKLFLDYIEEIQDPENRKRYEDEIKQIEAKRGVDVIFVHPQPGFVIKTSQNGEQKCFINCAKNEHVGKPTSQVSLNHATGQKGLSWSIPMAQAPPRDDFDNNKKRCCVYDVVFHPDALYLAEKNSAFHKCLVDTALDAVEREYKVTLDRVNIKFPKLQYKGLPRPTVIRKLSKTPSKDAEEPHPLEHMYPAKPTADTEAPKILPMKSMENMNKKSEYCTPKYTLTHRHDVDLSQYTNELDAKLNATKPRELVVDIELPLLNSSNECQLDVTEKSIFLLSDKAGAKYRLNLDLPLKVDDKNGSAKFDVDTRHLVITLPVIQTPLAIQREMHESLLHLNREDSGVESDMLNEDLVSSTAESPVEELNSTPLDEVLQKAVNNVAANDGDSFLKSNVDYQLPNKFDCNVLDNTMSLILQVRNVQDDSIQMQQHEHSLEVQFSSVGSGYYPTYYAFYIQLTESNSEMKINKVEAEAWENNVILNIYLNQTAENLTSYLAGLDSDHLKEYYIYGKTQMAHKSRQRQKVVAKHLLTEPTNMDITIERSECDKSVDIEIKPRLAENSTCNTNTTEDEDCHGTTSASADNNSTQNSKKLNKKQKRKNKKRRSLSESACDDIKAYQQQQQQQDQLDQQQKQLQDQQQQEKTSNVITENEADVDADDDEDDEDSSPERCDKSSKPPHHPISSSMNVPSALSSSSSSNSANLNCMGQQQQRNKQRSFSESRDSVISLSAGSCSYKGILKHYSRYGPRPSLTDSCSSIDECSSSAYSTSVDGMANAFNALRFSQSFSDIPEENVVGLSESCKKTVRFSEVIRKQVFRLDSSILGQRKKNQKRRDRKQRALQRRLSEGDSADYEDNKPMVPLPTSNSSAQYLKTKNNCNNNGVSSAATNKNSNNKAKDKKSNQKNNRPRLESESSSDVDNHKNAMMFEMDM</sequence>
<dbReference type="VEuPathDB" id="VectorBase:MDOMA2_020728"/>
<dbReference type="GeneID" id="101896448"/>
<feature type="compositionally biased region" description="Basic residues" evidence="4">
    <location>
        <begin position="886"/>
        <end position="902"/>
    </location>
</feature>
<proteinExistence type="inferred from homology"/>
<dbReference type="Pfam" id="PF08190">
    <property type="entry name" value="PIH1"/>
    <property type="match status" value="1"/>
</dbReference>
<dbReference type="VEuPathDB" id="VectorBase:MDOA001957"/>
<feature type="compositionally biased region" description="Polar residues" evidence="4">
    <location>
        <begin position="637"/>
        <end position="648"/>
    </location>
</feature>
<feature type="region of interest" description="Disordered" evidence="4">
    <location>
        <begin position="886"/>
        <end position="983"/>
    </location>
</feature>
<evidence type="ECO:0000256" key="3">
    <source>
        <dbReference type="HAMAP-Rule" id="MF_03069"/>
    </source>
</evidence>
<dbReference type="InterPro" id="IPR050734">
    <property type="entry name" value="PIH1/Kintoun_subfamily"/>
</dbReference>
<name>A0ABM3USG8_MUSDO</name>
<gene>
    <name evidence="8 9 10 11" type="primary">LOC101896448</name>
</gene>
<comment type="subcellular location">
    <subcellularLocation>
        <location evidence="3">Cytoplasm</location>
    </subcellularLocation>
    <subcellularLocation>
        <location evidence="2">Dynein axonemal particle</location>
    </subcellularLocation>
</comment>
<feature type="compositionally biased region" description="Low complexity" evidence="4">
    <location>
        <begin position="680"/>
        <end position="702"/>
    </location>
</feature>
<dbReference type="PANTHER" id="PTHR22997:SF3">
    <property type="entry name" value="PROTEIN KINTOUN"/>
    <property type="match status" value="1"/>
</dbReference>
<accession>A0ABM3USG8</accession>
<comment type="function">
    <text evidence="3">Required for cytoplasmic pre-assembly of axonemal dyneins, thereby playing a central role in motility in cilia and flagella. Involved in pre-assembly of dynein arm complexes in the cytoplasm before intraflagellar transport loads them for the ciliary compartment.</text>
</comment>
<dbReference type="Proteomes" id="UP001652621">
    <property type="component" value="Unplaced"/>
</dbReference>
<dbReference type="RefSeq" id="XP_058976453.1">
    <property type="nucleotide sequence ID" value="XM_059120470.1"/>
</dbReference>
<feature type="region of interest" description="Disordered" evidence="4">
    <location>
        <begin position="236"/>
        <end position="256"/>
    </location>
</feature>
<dbReference type="InterPro" id="IPR012981">
    <property type="entry name" value="PIH1_N"/>
</dbReference>
<feature type="compositionally biased region" description="Basic and acidic residues" evidence="4">
    <location>
        <begin position="239"/>
        <end position="250"/>
    </location>
</feature>
<feature type="region of interest" description="Disordered" evidence="4">
    <location>
        <begin position="1"/>
        <end position="44"/>
    </location>
</feature>
<feature type="compositionally biased region" description="Polar residues" evidence="4">
    <location>
        <begin position="766"/>
        <end position="777"/>
    </location>
</feature>
<feature type="compositionally biased region" description="Basic residues" evidence="4">
    <location>
        <begin position="653"/>
        <end position="666"/>
    </location>
</feature>
<keyword evidence="1 3" id="KW-0963">Cytoplasm</keyword>
<evidence type="ECO:0000313" key="9">
    <source>
        <dbReference type="RefSeq" id="XP_058976452.1"/>
    </source>
</evidence>
<dbReference type="RefSeq" id="XP_058976454.1">
    <property type="nucleotide sequence ID" value="XM_059120471.1"/>
</dbReference>
<evidence type="ECO:0000259" key="6">
    <source>
        <dbReference type="Pfam" id="PF18201"/>
    </source>
</evidence>
<evidence type="ECO:0000256" key="2">
    <source>
        <dbReference type="ARBA" id="ARBA00024190"/>
    </source>
</evidence>
<feature type="compositionally biased region" description="Acidic residues" evidence="4">
    <location>
        <begin position="712"/>
        <end position="727"/>
    </location>
</feature>
<feature type="domain" description="PIH1D1/2/3 CS-like" evidence="6">
    <location>
        <begin position="282"/>
        <end position="383"/>
    </location>
</feature>
<evidence type="ECO:0000256" key="1">
    <source>
        <dbReference type="ARBA" id="ARBA00022490"/>
    </source>
</evidence>
<feature type="compositionally biased region" description="Low complexity" evidence="4">
    <location>
        <begin position="944"/>
        <end position="954"/>
    </location>
</feature>
<keyword evidence="7" id="KW-1185">Reference proteome</keyword>
<organism evidence="7 11">
    <name type="scientific">Musca domestica</name>
    <name type="common">House fly</name>
    <dbReference type="NCBI Taxonomy" id="7370"/>
    <lineage>
        <taxon>Eukaryota</taxon>
        <taxon>Metazoa</taxon>
        <taxon>Ecdysozoa</taxon>
        <taxon>Arthropoda</taxon>
        <taxon>Hexapoda</taxon>
        <taxon>Insecta</taxon>
        <taxon>Pterygota</taxon>
        <taxon>Neoptera</taxon>
        <taxon>Endopterygota</taxon>
        <taxon>Diptera</taxon>
        <taxon>Brachycera</taxon>
        <taxon>Muscomorpha</taxon>
        <taxon>Muscoidea</taxon>
        <taxon>Muscidae</taxon>
        <taxon>Musca</taxon>
    </lineage>
</organism>
<feature type="domain" description="PIH1 N-terminal" evidence="5">
    <location>
        <begin position="75"/>
        <end position="237"/>
    </location>
</feature>
<dbReference type="HAMAP" id="MF_03069">
    <property type="entry name" value="Kintoun"/>
    <property type="match status" value="1"/>
</dbReference>
<evidence type="ECO:0000313" key="8">
    <source>
        <dbReference type="RefSeq" id="XP_005179309.2"/>
    </source>
</evidence>
<evidence type="ECO:0000313" key="11">
    <source>
        <dbReference type="RefSeq" id="XP_058976454.1"/>
    </source>
</evidence>
<dbReference type="PANTHER" id="PTHR22997">
    <property type="entry name" value="PIH1 DOMAIN-CONTAINING PROTEIN 1"/>
    <property type="match status" value="1"/>
</dbReference>
<dbReference type="RefSeq" id="XP_058976452.1">
    <property type="nucleotide sequence ID" value="XM_059120469.1"/>
</dbReference>
<feature type="compositionally biased region" description="Low complexity" evidence="4">
    <location>
        <begin position="742"/>
        <end position="765"/>
    </location>
</feature>
<feature type="compositionally biased region" description="Polar residues" evidence="4">
    <location>
        <begin position="1"/>
        <end position="27"/>
    </location>
</feature>
<feature type="compositionally biased region" description="Polar residues" evidence="4">
    <location>
        <begin position="923"/>
        <end position="943"/>
    </location>
</feature>
<protein>
    <recommendedName>
        <fullName evidence="3">Protein kintoun</fullName>
    </recommendedName>
    <alternativeName>
        <fullName evidence="3">Dynein assembly factor 2, axonemal homolog</fullName>
    </alternativeName>
</protein>
<feature type="compositionally biased region" description="Basic and acidic residues" evidence="4">
    <location>
        <begin position="968"/>
        <end position="982"/>
    </location>
</feature>
<evidence type="ECO:0000313" key="7">
    <source>
        <dbReference type="Proteomes" id="UP001652621"/>
    </source>
</evidence>
<reference evidence="8 9" key="1">
    <citation type="submission" date="2025-05" db="UniProtKB">
        <authorList>
            <consortium name="RefSeq"/>
        </authorList>
    </citation>
    <scope>IDENTIFICATION</scope>
    <source>
        <strain evidence="8 9">Aabys</strain>
        <tissue evidence="8 9">Whole body</tissue>
    </source>
</reference>
<dbReference type="STRING" id="7370.A0A1I8M764"/>
<dbReference type="InterPro" id="IPR041442">
    <property type="entry name" value="PIH1D1/2/3_CS-like"/>
</dbReference>
<dbReference type="eggNOG" id="KOG4356">
    <property type="taxonomic scope" value="Eukaryota"/>
</dbReference>
<evidence type="ECO:0000259" key="5">
    <source>
        <dbReference type="Pfam" id="PF08190"/>
    </source>
</evidence>
<evidence type="ECO:0000256" key="4">
    <source>
        <dbReference type="SAM" id="MobiDB-lite"/>
    </source>
</evidence>
<dbReference type="OrthoDB" id="546764at2759"/>
<dbReference type="Pfam" id="PF18201">
    <property type="entry name" value="PIH1_CS"/>
    <property type="match status" value="1"/>
</dbReference>